<name>A0A0X4EFJ4_9ENTR</name>
<dbReference type="InterPro" id="IPR026866">
    <property type="entry name" value="CR006_AAA"/>
</dbReference>
<accession>A0A0X4EFJ4</accession>
<proteinExistence type="predicted"/>
<sequence>MDDLQQDVITWLHGQQDWLQEAAEILLRKGAAAEEDLIRLTEQIKTSDGQAITSHRQFVELISTASIPIELRLTRIENIQGIENLAPRKPLIFGTGNLTVIYGNNGSGKSSYTKILKNITGKSRAESIRHNVFQPIPKHQKCDVSYMVSSQESTQEWFVNDGAINNLKGIDIFDSDEATYYLSKESPATYTPPLIGMFEELAKICDAVKSRLQQEQGKLTTALPMLPANYSNTDLAVFYNSLKPNITTESVCSKLSWLEDDEKNITLLTNRLKETDPEAKAKQLRATKLQVELFIKKLQQATLKYKKDNLNNIDTLREQAEKARRMASEAASVSAGIFEGIGSETWRAMWEAARAYSQASAYPTQDFPVIENAHCVLCHQELSIEAQLRLREFETFIQGKLEAEAKQSEVLYSNMLSSLPLIPTSEQIETQCEAAGLGEDWKQFAKSFWESAGKIRLGLLDKQPSHQLEELVDFSQNEGILQKYCIQIEAEALQFEKDSQQFNRAQAEKEKLNLEAKYFISQQIEQVQQEILRLNSLKQYDKWITSASSRSISTKASVIADAIITDAYVKRFNQELTSLGATRLRVELVKTKAQKGKSLHRLQLKSAEHNVSVESILSEGERRIISLAAFLADVIDKPYIAPFIFDDPISSLDQTWEEKTIERLVALSQTRQVIIFTHRLSMLGMLSEKADEIHTIHIRQEPWGAGESGEVPLYGKKPESALKNLQGERVSQARKIYDELGQEAYYPLAKAICSDLRILTERIVECVFLADVIQRHRRAVNTQGKIHQLAKISVADCDLIEEIMTKYSCYEHSQSPEAPVELPTPDELNADITKILVWHNEFSKRAA</sequence>
<organism evidence="3 4">
    <name type="scientific">Enterobacter genomosp. O</name>
    <dbReference type="NCBI Taxonomy" id="2364150"/>
    <lineage>
        <taxon>Bacteria</taxon>
        <taxon>Pseudomonadati</taxon>
        <taxon>Pseudomonadota</taxon>
        <taxon>Gammaproteobacteria</taxon>
        <taxon>Enterobacterales</taxon>
        <taxon>Enterobacteriaceae</taxon>
        <taxon>Enterobacter</taxon>
        <taxon>Enterobacter cloacae complex</taxon>
        <taxon>Enterobacter cloacae complex clade O</taxon>
    </lineage>
</organism>
<dbReference type="EMBL" id="LRCR01000045">
    <property type="protein sequence ID" value="KUQ80489.1"/>
    <property type="molecule type" value="Genomic_DNA"/>
</dbReference>
<dbReference type="Pfam" id="PF13166">
    <property type="entry name" value="AAA_13"/>
    <property type="match status" value="1"/>
</dbReference>
<dbReference type="OrthoDB" id="9789562at2"/>
<dbReference type="RefSeq" id="WP_059312507.1">
    <property type="nucleotide sequence ID" value="NZ_LRCR01000045.1"/>
</dbReference>
<protein>
    <recommendedName>
        <fullName evidence="2">Protein CR006 P-loop domain-containing protein</fullName>
    </recommendedName>
</protein>
<dbReference type="Gene3D" id="3.40.50.300">
    <property type="entry name" value="P-loop containing nucleotide triphosphate hydrolases"/>
    <property type="match status" value="2"/>
</dbReference>
<comment type="caution">
    <text evidence="3">The sequence shown here is derived from an EMBL/GenBank/DDBJ whole genome shotgun (WGS) entry which is preliminary data.</text>
</comment>
<reference evidence="4" key="1">
    <citation type="submission" date="2016-01" db="EMBL/GenBank/DDBJ databases">
        <title>WGS of SAMN04407783.</title>
        <authorList>
            <person name="Adams M."/>
            <person name="Sutton G."/>
            <person name="Nelson K."/>
            <person name="Thaden J."/>
            <person name="Fowler V."/>
            <person name="Mccorrison J."/>
            <person name="Sanka R."/>
            <person name="Brinkac L."/>
            <person name="Nierman W."/>
        </authorList>
    </citation>
    <scope>NUCLEOTIDE SEQUENCE [LARGE SCALE GENOMIC DNA]</scope>
    <source>
        <strain evidence="4">GN04363</strain>
    </source>
</reference>
<dbReference type="SUPFAM" id="SSF52540">
    <property type="entry name" value="P-loop containing nucleoside triphosphate hydrolases"/>
    <property type="match status" value="1"/>
</dbReference>
<feature type="domain" description="Protein CR006 P-loop" evidence="2">
    <location>
        <begin position="373"/>
        <end position="687"/>
    </location>
</feature>
<evidence type="ECO:0000259" key="2">
    <source>
        <dbReference type="Pfam" id="PF13166"/>
    </source>
</evidence>
<evidence type="ECO:0000256" key="1">
    <source>
        <dbReference type="SAM" id="Coils"/>
    </source>
</evidence>
<feature type="coiled-coil region" evidence="1">
    <location>
        <begin position="306"/>
        <end position="333"/>
    </location>
</feature>
<keyword evidence="1" id="KW-0175">Coiled coil</keyword>
<keyword evidence="4" id="KW-1185">Reference proteome</keyword>
<evidence type="ECO:0000313" key="4">
    <source>
        <dbReference type="Proteomes" id="UP000064715"/>
    </source>
</evidence>
<dbReference type="Proteomes" id="UP000064715">
    <property type="component" value="Unassembled WGS sequence"/>
</dbReference>
<evidence type="ECO:0000313" key="3">
    <source>
        <dbReference type="EMBL" id="KUQ80489.1"/>
    </source>
</evidence>
<gene>
    <name evidence="3" type="ORF">AWI28_03595</name>
</gene>
<dbReference type="InterPro" id="IPR027417">
    <property type="entry name" value="P-loop_NTPase"/>
</dbReference>
<dbReference type="AlphaFoldDB" id="A0A0X4EFJ4"/>